<dbReference type="EMBL" id="HBGY01029147">
    <property type="protein sequence ID" value="CAD9605250.1"/>
    <property type="molecule type" value="Transcribed_RNA"/>
</dbReference>
<feature type="chain" id="PRO_5030834616" description="Aromatic amino acid beta-eliminating lyase/threonine aldolase domain-containing protein" evidence="4">
    <location>
        <begin position="28"/>
        <end position="452"/>
    </location>
</feature>
<comment type="similarity">
    <text evidence="2">Belongs to the threonine aldolase family.</text>
</comment>
<evidence type="ECO:0000256" key="1">
    <source>
        <dbReference type="ARBA" id="ARBA00001933"/>
    </source>
</evidence>
<dbReference type="InterPro" id="IPR001597">
    <property type="entry name" value="ArAA_b-elim_lyase/Thr_aldolase"/>
</dbReference>
<dbReference type="InterPro" id="IPR015422">
    <property type="entry name" value="PyrdxlP-dep_Trfase_small"/>
</dbReference>
<dbReference type="Gene3D" id="3.90.1150.10">
    <property type="entry name" value="Aspartate Aminotransferase, domain 1"/>
    <property type="match status" value="1"/>
</dbReference>
<organism evidence="6">
    <name type="scientific">Leptocylindrus danicus</name>
    <dbReference type="NCBI Taxonomy" id="163516"/>
    <lineage>
        <taxon>Eukaryota</taxon>
        <taxon>Sar</taxon>
        <taxon>Stramenopiles</taxon>
        <taxon>Ochrophyta</taxon>
        <taxon>Bacillariophyta</taxon>
        <taxon>Coscinodiscophyceae</taxon>
        <taxon>Chaetocerotophycidae</taxon>
        <taxon>Leptocylindrales</taxon>
        <taxon>Leptocylindraceae</taxon>
        <taxon>Leptocylindrus</taxon>
    </lineage>
</organism>
<evidence type="ECO:0000256" key="2">
    <source>
        <dbReference type="ARBA" id="ARBA00006966"/>
    </source>
</evidence>
<reference evidence="6" key="1">
    <citation type="submission" date="2021-01" db="EMBL/GenBank/DDBJ databases">
        <authorList>
            <person name="Corre E."/>
            <person name="Pelletier E."/>
            <person name="Niang G."/>
            <person name="Scheremetjew M."/>
            <person name="Finn R."/>
            <person name="Kale V."/>
            <person name="Holt S."/>
            <person name="Cochrane G."/>
            <person name="Meng A."/>
            <person name="Brown T."/>
            <person name="Cohen L."/>
        </authorList>
    </citation>
    <scope>NUCLEOTIDE SEQUENCE</scope>
    <source>
        <strain evidence="6">B650</strain>
    </source>
</reference>
<sequence>MRSPPFFRALEVLPHAIFLGCASMVSGLQHGTSTTKIIDLQYPHHKQAPDKILESLAETARSLDIESIDVYGDFEASPSESWLRKFELEVCSVFGKEDALFLPSGTMAQSIALKIHASRGNQVVEGNAFACHETSHLLLWEEESYEYLLNMDAFVVERHPDISKEGTKNEENKHVHSLPMAFSDVHHMFELLREESGCKIVSETGLTTLILELPHRELGGKLTAWEDVEAIGELCRREGVAYHLDGARIFEAAAGYGKSLSEVVAPFDSVYISFYKGLGAISGAMLLGKKSFCEDARIWLSRFGGNLYSLLPYAVSCWGAFRKHVVECELREGMTFEDKFVKMRNIMSLLASDEIIAESIVFDPPVPQTSMIHFYFLASLDQCKTARDAVELELGVKVFSRIREVESSGSIGCKTEWAIGDSNGAIPDEIFLEAWSAFARKLQELREQDNDS</sequence>
<dbReference type="SUPFAM" id="SSF53383">
    <property type="entry name" value="PLP-dependent transferases"/>
    <property type="match status" value="1"/>
</dbReference>
<dbReference type="GO" id="GO:0008732">
    <property type="term" value="F:L-allo-threonine aldolase activity"/>
    <property type="evidence" value="ECO:0007669"/>
    <property type="project" value="TreeGrafter"/>
</dbReference>
<keyword evidence="3" id="KW-0663">Pyridoxal phosphate</keyword>
<dbReference type="InterPro" id="IPR015421">
    <property type="entry name" value="PyrdxlP-dep_Trfase_major"/>
</dbReference>
<dbReference type="InterPro" id="IPR015424">
    <property type="entry name" value="PyrdxlP-dep_Trfase"/>
</dbReference>
<name>A0A7S2LGJ1_9STRA</name>
<accession>A0A7S2LGJ1</accession>
<dbReference type="Pfam" id="PF01212">
    <property type="entry name" value="Beta_elim_lyase"/>
    <property type="match status" value="1"/>
</dbReference>
<dbReference type="PANTHER" id="PTHR48097">
    <property type="entry name" value="L-THREONINE ALDOLASE-RELATED"/>
    <property type="match status" value="1"/>
</dbReference>
<keyword evidence="4" id="KW-0732">Signal</keyword>
<evidence type="ECO:0000256" key="3">
    <source>
        <dbReference type="ARBA" id="ARBA00022898"/>
    </source>
</evidence>
<dbReference type="GO" id="GO:0005829">
    <property type="term" value="C:cytosol"/>
    <property type="evidence" value="ECO:0007669"/>
    <property type="project" value="TreeGrafter"/>
</dbReference>
<dbReference type="GO" id="GO:0006545">
    <property type="term" value="P:glycine biosynthetic process"/>
    <property type="evidence" value="ECO:0007669"/>
    <property type="project" value="TreeGrafter"/>
</dbReference>
<gene>
    <name evidence="6" type="ORF">LDAN0321_LOCUS18073</name>
</gene>
<proteinExistence type="inferred from homology"/>
<evidence type="ECO:0000259" key="5">
    <source>
        <dbReference type="Pfam" id="PF01212"/>
    </source>
</evidence>
<comment type="cofactor">
    <cofactor evidence="1">
        <name>pyridoxal 5'-phosphate</name>
        <dbReference type="ChEBI" id="CHEBI:597326"/>
    </cofactor>
</comment>
<dbReference type="AlphaFoldDB" id="A0A7S2LGJ1"/>
<evidence type="ECO:0000256" key="4">
    <source>
        <dbReference type="SAM" id="SignalP"/>
    </source>
</evidence>
<dbReference type="GO" id="GO:0006567">
    <property type="term" value="P:L-threonine catabolic process"/>
    <property type="evidence" value="ECO:0007669"/>
    <property type="project" value="TreeGrafter"/>
</dbReference>
<evidence type="ECO:0000313" key="6">
    <source>
        <dbReference type="EMBL" id="CAD9605250.1"/>
    </source>
</evidence>
<feature type="signal peptide" evidence="4">
    <location>
        <begin position="1"/>
        <end position="27"/>
    </location>
</feature>
<feature type="domain" description="Aromatic amino acid beta-eliminating lyase/threonine aldolase" evidence="5">
    <location>
        <begin position="80"/>
        <end position="311"/>
    </location>
</feature>
<dbReference type="Gene3D" id="3.40.640.10">
    <property type="entry name" value="Type I PLP-dependent aspartate aminotransferase-like (Major domain)"/>
    <property type="match status" value="1"/>
</dbReference>
<dbReference type="PANTHER" id="PTHR48097:SF9">
    <property type="entry name" value="L-THREONINE ALDOLASE"/>
    <property type="match status" value="1"/>
</dbReference>
<protein>
    <recommendedName>
        <fullName evidence="5">Aromatic amino acid beta-eliminating lyase/threonine aldolase domain-containing protein</fullName>
    </recommendedName>
</protein>